<dbReference type="Proteomes" id="UP001060215">
    <property type="component" value="Chromosome 2"/>
</dbReference>
<keyword evidence="2" id="KW-1185">Reference proteome</keyword>
<comment type="caution">
    <text evidence="1">The sequence shown here is derived from an EMBL/GenBank/DDBJ whole genome shotgun (WGS) entry which is preliminary data.</text>
</comment>
<name>A0ACC0I071_9ERIC</name>
<organism evidence="1 2">
    <name type="scientific">Camellia lanceoleosa</name>
    <dbReference type="NCBI Taxonomy" id="1840588"/>
    <lineage>
        <taxon>Eukaryota</taxon>
        <taxon>Viridiplantae</taxon>
        <taxon>Streptophyta</taxon>
        <taxon>Embryophyta</taxon>
        <taxon>Tracheophyta</taxon>
        <taxon>Spermatophyta</taxon>
        <taxon>Magnoliopsida</taxon>
        <taxon>eudicotyledons</taxon>
        <taxon>Gunneridae</taxon>
        <taxon>Pentapetalae</taxon>
        <taxon>asterids</taxon>
        <taxon>Ericales</taxon>
        <taxon>Theaceae</taxon>
        <taxon>Camellia</taxon>
    </lineage>
</organism>
<evidence type="ECO:0000313" key="1">
    <source>
        <dbReference type="EMBL" id="KAI8019060.1"/>
    </source>
</evidence>
<reference evidence="1 2" key="1">
    <citation type="journal article" date="2022" name="Plant J.">
        <title>Chromosome-level genome of Camellia lanceoleosa provides a valuable resource for understanding genome evolution and self-incompatibility.</title>
        <authorList>
            <person name="Gong W."/>
            <person name="Xiao S."/>
            <person name="Wang L."/>
            <person name="Liao Z."/>
            <person name="Chang Y."/>
            <person name="Mo W."/>
            <person name="Hu G."/>
            <person name="Li W."/>
            <person name="Zhao G."/>
            <person name="Zhu H."/>
            <person name="Hu X."/>
            <person name="Ji K."/>
            <person name="Xiang X."/>
            <person name="Song Q."/>
            <person name="Yuan D."/>
            <person name="Jin S."/>
            <person name="Zhang L."/>
        </authorList>
    </citation>
    <scope>NUCLEOTIDE SEQUENCE [LARGE SCALE GENOMIC DNA]</scope>
    <source>
        <strain evidence="1">SQ_2022a</strain>
    </source>
</reference>
<accession>A0ACC0I071</accession>
<evidence type="ECO:0000313" key="2">
    <source>
        <dbReference type="Proteomes" id="UP001060215"/>
    </source>
</evidence>
<proteinExistence type="predicted"/>
<protein>
    <submittedName>
        <fullName evidence="1">Uncharacterized protein</fullName>
    </submittedName>
</protein>
<sequence>MAVLVNHYTSPPHYIYYYIYVPCVFSVSLSSSSLYYYSTLLYYYYYYYYHYALFKLSTTSLLGLGFLLPPLLRLSRSRCGVRSGSILQFAGEKKKAYAFMEVGDVISY</sequence>
<gene>
    <name evidence="1" type="ORF">LOK49_LG04G02214</name>
</gene>
<dbReference type="EMBL" id="CM045759">
    <property type="protein sequence ID" value="KAI8019060.1"/>
    <property type="molecule type" value="Genomic_DNA"/>
</dbReference>